<proteinExistence type="inferred from homology"/>
<evidence type="ECO:0000256" key="4">
    <source>
        <dbReference type="ARBA" id="ARBA00011905"/>
    </source>
</evidence>
<evidence type="ECO:0000256" key="1">
    <source>
        <dbReference type="ARBA" id="ARBA00000903"/>
    </source>
</evidence>
<dbReference type="GO" id="GO:0032259">
    <property type="term" value="P:methylation"/>
    <property type="evidence" value="ECO:0007669"/>
    <property type="project" value="UniProtKB-KW"/>
</dbReference>
<evidence type="ECO:0000256" key="7">
    <source>
        <dbReference type="ARBA" id="ARBA00022679"/>
    </source>
</evidence>
<dbReference type="Pfam" id="PF05724">
    <property type="entry name" value="TPMT"/>
    <property type="match status" value="1"/>
</dbReference>
<sequence>MDRAYWEEVWREEDLGFHQSQVNRHLQRFWSRLKLAPEARVLVPLCGKSLDMSWLLSEGHDVIGVDFSRKAQEDFLATRQEAVRYSQQKDLYLAYQGALLFVAGDVFHLRQEMLRSVDAVYDRAALVALPPATRQNYAFFLAQCLRPGAQILLVTRQAPEERLSPPFNISAEEVDRLYGTNFRIERLQREERGDGVIEEVYLMKRKTPKAFGRLPGDACEARQASS</sequence>
<dbReference type="EC" id="2.1.1.67" evidence="4 9"/>
<evidence type="ECO:0000256" key="9">
    <source>
        <dbReference type="HAMAP-Rule" id="MF_00812"/>
    </source>
</evidence>
<evidence type="ECO:0000256" key="3">
    <source>
        <dbReference type="ARBA" id="ARBA00008145"/>
    </source>
</evidence>
<protein>
    <recommendedName>
        <fullName evidence="4 9">Thiopurine S-methyltransferase</fullName>
        <ecNumber evidence="4 9">2.1.1.67</ecNumber>
    </recommendedName>
    <alternativeName>
        <fullName evidence="9">Thiopurine methyltransferase</fullName>
    </alternativeName>
</protein>
<evidence type="ECO:0000256" key="5">
    <source>
        <dbReference type="ARBA" id="ARBA00022490"/>
    </source>
</evidence>
<evidence type="ECO:0000313" key="10">
    <source>
        <dbReference type="EMBL" id="SFC11960.1"/>
    </source>
</evidence>
<evidence type="ECO:0000256" key="2">
    <source>
        <dbReference type="ARBA" id="ARBA00004496"/>
    </source>
</evidence>
<dbReference type="Proteomes" id="UP000199058">
    <property type="component" value="Unassembled WGS sequence"/>
</dbReference>
<keyword evidence="5 9" id="KW-0963">Cytoplasm</keyword>
<comment type="similarity">
    <text evidence="3 9">Belongs to the class I-like SAM-binding methyltransferase superfamily. TPMT family.</text>
</comment>
<dbReference type="InterPro" id="IPR025835">
    <property type="entry name" value="Thiopurine_S-MeTrfase"/>
</dbReference>
<reference evidence="10 11" key="1">
    <citation type="submission" date="2016-10" db="EMBL/GenBank/DDBJ databases">
        <authorList>
            <person name="de Groot N.N."/>
        </authorList>
    </citation>
    <scope>NUCLEOTIDE SEQUENCE [LARGE SCALE GENOMIC DNA]</scope>
    <source>
        <strain evidence="10 11">DSM 18438</strain>
    </source>
</reference>
<dbReference type="InterPro" id="IPR008854">
    <property type="entry name" value="TPMT"/>
</dbReference>
<dbReference type="PANTHER" id="PTHR10259:SF11">
    <property type="entry name" value="THIOPURINE S-METHYLTRANSFERASE"/>
    <property type="match status" value="1"/>
</dbReference>
<accession>A0A1I1GSD2</accession>
<feature type="binding site" evidence="9">
    <location>
        <position position="10"/>
    </location>
    <ligand>
        <name>S-adenosyl-L-methionine</name>
        <dbReference type="ChEBI" id="CHEBI:59789"/>
    </ligand>
</feature>
<keyword evidence="7 9" id="KW-0808">Transferase</keyword>
<comment type="caution">
    <text evidence="9">Lacks conserved residue(s) required for the propagation of feature annotation.</text>
</comment>
<evidence type="ECO:0000256" key="6">
    <source>
        <dbReference type="ARBA" id="ARBA00022603"/>
    </source>
</evidence>
<dbReference type="PIRSF" id="PIRSF023956">
    <property type="entry name" value="Thiopurine_S-methyltransferase"/>
    <property type="match status" value="1"/>
</dbReference>
<dbReference type="GO" id="GO:0008119">
    <property type="term" value="F:thiopurine S-methyltransferase activity"/>
    <property type="evidence" value="ECO:0007669"/>
    <property type="project" value="UniProtKB-UniRule"/>
</dbReference>
<dbReference type="STRING" id="1122252.SAMN05660443_1482"/>
<comment type="subcellular location">
    <subcellularLocation>
        <location evidence="2 9">Cytoplasm</location>
    </subcellularLocation>
</comment>
<gene>
    <name evidence="9" type="primary">tpm</name>
    <name evidence="10" type="ORF">SAMN05660443_1482</name>
</gene>
<dbReference type="PANTHER" id="PTHR10259">
    <property type="entry name" value="THIOPURINE S-METHYLTRANSFERASE"/>
    <property type="match status" value="1"/>
</dbReference>
<evidence type="ECO:0000313" key="11">
    <source>
        <dbReference type="Proteomes" id="UP000199058"/>
    </source>
</evidence>
<comment type="catalytic activity">
    <reaction evidence="1 9">
        <text>S-adenosyl-L-methionine + a thiopurine = S-adenosyl-L-homocysteine + a thiopurine S-methylether.</text>
        <dbReference type="EC" id="2.1.1.67"/>
    </reaction>
</comment>
<keyword evidence="6 9" id="KW-0489">Methyltransferase</keyword>
<dbReference type="SUPFAM" id="SSF53335">
    <property type="entry name" value="S-adenosyl-L-methionine-dependent methyltransferases"/>
    <property type="match status" value="1"/>
</dbReference>
<dbReference type="GO" id="GO:0005737">
    <property type="term" value="C:cytoplasm"/>
    <property type="evidence" value="ECO:0007669"/>
    <property type="project" value="UniProtKB-SubCell"/>
</dbReference>
<organism evidence="10 11">
    <name type="scientific">Marinospirillum celere</name>
    <dbReference type="NCBI Taxonomy" id="1122252"/>
    <lineage>
        <taxon>Bacteria</taxon>
        <taxon>Pseudomonadati</taxon>
        <taxon>Pseudomonadota</taxon>
        <taxon>Gammaproteobacteria</taxon>
        <taxon>Oceanospirillales</taxon>
        <taxon>Oceanospirillaceae</taxon>
        <taxon>Marinospirillum</taxon>
    </lineage>
</organism>
<feature type="binding site" evidence="9">
    <location>
        <position position="45"/>
    </location>
    <ligand>
        <name>S-adenosyl-L-methionine</name>
        <dbReference type="ChEBI" id="CHEBI:59789"/>
    </ligand>
</feature>
<feature type="binding site" evidence="9">
    <location>
        <position position="123"/>
    </location>
    <ligand>
        <name>S-adenosyl-L-methionine</name>
        <dbReference type="ChEBI" id="CHEBI:59789"/>
    </ligand>
</feature>
<dbReference type="PROSITE" id="PS51585">
    <property type="entry name" value="SAM_MT_TPMT"/>
    <property type="match status" value="1"/>
</dbReference>
<dbReference type="FunFam" id="3.40.50.150:FF:000101">
    <property type="entry name" value="Thiopurine S-methyltransferase"/>
    <property type="match status" value="1"/>
</dbReference>
<keyword evidence="8 9" id="KW-0949">S-adenosyl-L-methionine</keyword>
<dbReference type="HAMAP" id="MF_00812">
    <property type="entry name" value="Thiopur_methtran"/>
    <property type="match status" value="1"/>
</dbReference>
<dbReference type="Gene3D" id="3.40.50.150">
    <property type="entry name" value="Vaccinia Virus protein VP39"/>
    <property type="match status" value="1"/>
</dbReference>
<keyword evidence="11" id="KW-1185">Reference proteome</keyword>
<evidence type="ECO:0000256" key="8">
    <source>
        <dbReference type="ARBA" id="ARBA00022691"/>
    </source>
</evidence>
<dbReference type="InterPro" id="IPR029063">
    <property type="entry name" value="SAM-dependent_MTases_sf"/>
</dbReference>
<dbReference type="EMBL" id="FOLH01000003">
    <property type="protein sequence ID" value="SFC11960.1"/>
    <property type="molecule type" value="Genomic_DNA"/>
</dbReference>
<dbReference type="AlphaFoldDB" id="A0A1I1GSD2"/>
<name>A0A1I1GSD2_9GAMM</name>